<dbReference type="InterPro" id="IPR041569">
    <property type="entry name" value="AAA_lid_3"/>
</dbReference>
<evidence type="ECO:0000256" key="12">
    <source>
        <dbReference type="ARBA" id="ARBA00048778"/>
    </source>
</evidence>
<evidence type="ECO:0000256" key="6">
    <source>
        <dbReference type="ARBA" id="ARBA00022801"/>
    </source>
</evidence>
<dbReference type="InterPro" id="IPR050168">
    <property type="entry name" value="AAA_ATPase_domain"/>
</dbReference>
<reference evidence="15 16" key="1">
    <citation type="submission" date="2020-05" db="EMBL/GenBank/DDBJ databases">
        <authorList>
            <person name="Casaregola S."/>
            <person name="Devillers H."/>
            <person name="Grondin C."/>
        </authorList>
    </citation>
    <scope>NUCLEOTIDE SEQUENCE [LARGE SCALE GENOMIC DNA]</scope>
    <source>
        <strain evidence="15 16">CLIB 1767</strain>
    </source>
</reference>
<dbReference type="PANTHER" id="PTHR23077:SF12">
    <property type="entry name" value="PEROXISOMAL ATPASE PEX1"/>
    <property type="match status" value="1"/>
</dbReference>
<keyword evidence="4" id="KW-0962">Peroxisome biogenesis</keyword>
<dbReference type="InterPro" id="IPR009010">
    <property type="entry name" value="Asp_de-COase-like_dom_sf"/>
</dbReference>
<sequence length="1059" mass="118301">MTILQNNRFVIKFNNEVTGNFIRLPSRVADVIYSSHVEIQRFRFKLNEQWYFSWDGFDSSNDKCIEINPVLGKTLGFTTDQSILFEVEQFDALNSLLSEVHVKPLSSDDWEIAEQHSSYLQEEILNQTKIVNLGGILVCYVGNNVCRLRVETLIPKKLQVGLIGDGSLIIVEPIENKLRSTKLNIKSEAVTLSSKRLLCWNMETNSHSSLVLDKGTNMYMNKGEIISEFGYVSIIGNKIEKESPQVNAHKVSEHSTSVLKYSKRVAVRILPLETEQVNKLPASHILLGDAVWDSLGISRGQIPNNGTRINVEYVNNYETPNKVSQADSRIIFHFFNDEGDDIECTIDNILKLQYLTNMQLFRKERALVEVFNGGGTHLKYIDLTQLSKNELSIEKRYNCEVSAKIGPEQKSGRIEDTFTFVKLDDTIDKIVAYLRRRVVGSPAIVIEGSLGVGKTSLLLEVSSVLRSTSGMHVIFFDCETLNDMFSYEKMQTFISNQLVSLSYWYQPSVVVLDNAEFLFSRGNGNGTGGGGNTSSNGNSLSDKLTLLLLHEIIRITSKQAGSIKVIFSTKRKDLLNNYLFEKHFVSKIWSLKTPTKRARKMLLDSLLPERGIKLSSDITTNDMSMDMEGYSILDIKNLVERLLCGVMLNGKQTVLDTTQFQEINNGFVPVFLQGVDKASSSSHPQQVGSEQSWNKIGGLVEAKRILLETLEWPVKYAPVFSRSPLRLRSGLLIYGYPGCGKTLLANAIARECGGLNFLPVKGPEILNKYIGASEQNVRELFERAQSLRPCVLFFDEFDSVATKRGHDSTGVTDRVVNQLLTQMDGAEQLEGVYVVAATSRPDLIDPALLRPGRLDKSVFCDVPDFDARIDILKRLLGEEILNKVSLDDLKHIGELTDGYSGADLQGLYYNAYLRAVHRQLSSLSAKGNTVQTNDMSEEYTVLSPENDDSNELDEITMKNIILQSSQSRNDNDKHTSDNNNNNSSIGATSLSSSSSSSSSPLDITVEDLLICCKETRASISPHERAKLSVIYSEFQGNSRPAELHDGEIDHNPGTRLTLA</sequence>
<organism evidence="15 16">
    <name type="scientific">Maudiozyma barnettii</name>
    <dbReference type="NCBI Taxonomy" id="61262"/>
    <lineage>
        <taxon>Eukaryota</taxon>
        <taxon>Fungi</taxon>
        <taxon>Dikarya</taxon>
        <taxon>Ascomycota</taxon>
        <taxon>Saccharomycotina</taxon>
        <taxon>Saccharomycetes</taxon>
        <taxon>Saccharomycetales</taxon>
        <taxon>Saccharomycetaceae</taxon>
        <taxon>Maudiozyma</taxon>
    </lineage>
</organism>
<dbReference type="InterPro" id="IPR029067">
    <property type="entry name" value="CDC48_domain_2-like_sf"/>
</dbReference>
<evidence type="ECO:0000259" key="14">
    <source>
        <dbReference type="SMART" id="SM00382"/>
    </source>
</evidence>
<dbReference type="CDD" id="cd19526">
    <property type="entry name" value="RecA-like_PEX1_r2"/>
    <property type="match status" value="1"/>
</dbReference>
<comment type="catalytic activity">
    <reaction evidence="12">
        <text>ATP + H2O = ADP + phosphate + H(+)</text>
        <dbReference type="Rhea" id="RHEA:13065"/>
        <dbReference type="ChEBI" id="CHEBI:15377"/>
        <dbReference type="ChEBI" id="CHEBI:15378"/>
        <dbReference type="ChEBI" id="CHEBI:30616"/>
        <dbReference type="ChEBI" id="CHEBI:43474"/>
        <dbReference type="ChEBI" id="CHEBI:456216"/>
    </reaction>
    <physiologicalReaction direction="left-to-right" evidence="12">
        <dbReference type="Rhea" id="RHEA:13066"/>
    </physiologicalReaction>
</comment>
<feature type="compositionally biased region" description="Low complexity" evidence="13">
    <location>
        <begin position="977"/>
        <end position="999"/>
    </location>
</feature>
<dbReference type="InterPro" id="IPR003960">
    <property type="entry name" value="ATPase_AAA_CS"/>
</dbReference>
<evidence type="ECO:0000256" key="13">
    <source>
        <dbReference type="SAM" id="MobiDB-lite"/>
    </source>
</evidence>
<feature type="compositionally biased region" description="Polar residues" evidence="13">
    <location>
        <begin position="925"/>
        <end position="934"/>
    </location>
</feature>
<dbReference type="Gene3D" id="3.40.50.300">
    <property type="entry name" value="P-loop containing nucleotide triphosphate hydrolases"/>
    <property type="match status" value="2"/>
</dbReference>
<dbReference type="Pfam" id="PF17862">
    <property type="entry name" value="AAA_lid_3"/>
    <property type="match status" value="1"/>
</dbReference>
<evidence type="ECO:0000256" key="10">
    <source>
        <dbReference type="ARBA" id="ARBA00032509"/>
    </source>
</evidence>
<comment type="similarity">
    <text evidence="2">Belongs to the AAA ATPase family.</text>
</comment>
<keyword evidence="7" id="KW-0067">ATP-binding</keyword>
<comment type="caution">
    <text evidence="15">The sequence shown here is derived from an EMBL/GenBank/DDBJ whole genome shotgun (WGS) entry which is preliminary data.</text>
</comment>
<feature type="domain" description="AAA+ ATPase" evidence="14">
    <location>
        <begin position="727"/>
        <end position="864"/>
    </location>
</feature>
<keyword evidence="16" id="KW-1185">Reference proteome</keyword>
<feature type="domain" description="AAA+ ATPase" evidence="14">
    <location>
        <begin position="440"/>
        <end position="595"/>
    </location>
</feature>
<comment type="subcellular location">
    <subcellularLocation>
        <location evidence="1">Membrane</location>
    </subcellularLocation>
</comment>
<dbReference type="Gene3D" id="2.40.40.20">
    <property type="match status" value="1"/>
</dbReference>
<keyword evidence="6" id="KW-0378">Hydrolase</keyword>
<dbReference type="InterPro" id="IPR003959">
    <property type="entry name" value="ATPase_AAA_core"/>
</dbReference>
<evidence type="ECO:0000256" key="3">
    <source>
        <dbReference type="ARBA" id="ARBA00022448"/>
    </source>
</evidence>
<evidence type="ECO:0000313" key="15">
    <source>
        <dbReference type="EMBL" id="CAB4254729.1"/>
    </source>
</evidence>
<dbReference type="Gene3D" id="3.10.330.10">
    <property type="match status" value="1"/>
</dbReference>
<evidence type="ECO:0000256" key="9">
    <source>
        <dbReference type="ARBA" id="ARBA00023136"/>
    </source>
</evidence>
<dbReference type="GeneID" id="64857737"/>
<dbReference type="GO" id="GO:0005524">
    <property type="term" value="F:ATP binding"/>
    <property type="evidence" value="ECO:0007669"/>
    <property type="project" value="UniProtKB-KW"/>
</dbReference>
<dbReference type="InterPro" id="IPR015342">
    <property type="entry name" value="PEX1-N_C-lobe"/>
</dbReference>
<dbReference type="SUPFAM" id="SSF54585">
    <property type="entry name" value="Cdc48 domain 2-like"/>
    <property type="match status" value="1"/>
</dbReference>
<evidence type="ECO:0000256" key="11">
    <source>
        <dbReference type="ARBA" id="ARBA00034532"/>
    </source>
</evidence>
<dbReference type="InterPro" id="IPR003593">
    <property type="entry name" value="AAA+_ATPase"/>
</dbReference>
<dbReference type="PANTHER" id="PTHR23077">
    <property type="entry name" value="AAA-FAMILY ATPASE"/>
    <property type="match status" value="1"/>
</dbReference>
<dbReference type="Gene3D" id="1.10.8.60">
    <property type="match status" value="1"/>
</dbReference>
<keyword evidence="5" id="KW-0547">Nucleotide-binding</keyword>
<keyword evidence="8" id="KW-0653">Protein transport</keyword>
<dbReference type="EMBL" id="CAEFZW010000004">
    <property type="protein sequence ID" value="CAB4254729.1"/>
    <property type="molecule type" value="Genomic_DNA"/>
</dbReference>
<evidence type="ECO:0000256" key="8">
    <source>
        <dbReference type="ARBA" id="ARBA00022927"/>
    </source>
</evidence>
<protein>
    <recommendedName>
        <fullName evidence="11">Peroxisomal ATPase PEX1</fullName>
    </recommendedName>
    <alternativeName>
        <fullName evidence="10">Peroxin-1</fullName>
    </alternativeName>
</protein>
<dbReference type="AlphaFoldDB" id="A0A8H2VGG3"/>
<dbReference type="PROSITE" id="PS00674">
    <property type="entry name" value="AAA"/>
    <property type="match status" value="1"/>
</dbReference>
<evidence type="ECO:0000256" key="2">
    <source>
        <dbReference type="ARBA" id="ARBA00006914"/>
    </source>
</evidence>
<feature type="compositionally biased region" description="Basic and acidic residues" evidence="13">
    <location>
        <begin position="1041"/>
        <end position="1052"/>
    </location>
</feature>
<dbReference type="FunFam" id="3.40.50.300:FF:000149">
    <property type="entry name" value="Nuclear valosin-containing protein-like"/>
    <property type="match status" value="1"/>
</dbReference>
<evidence type="ECO:0000256" key="7">
    <source>
        <dbReference type="ARBA" id="ARBA00022840"/>
    </source>
</evidence>
<dbReference type="OrthoDB" id="2187at2759"/>
<evidence type="ECO:0000256" key="4">
    <source>
        <dbReference type="ARBA" id="ARBA00022593"/>
    </source>
</evidence>
<accession>A0A8H2VGG3</accession>
<evidence type="ECO:0000256" key="1">
    <source>
        <dbReference type="ARBA" id="ARBA00004370"/>
    </source>
</evidence>
<dbReference type="InterPro" id="IPR027417">
    <property type="entry name" value="P-loop_NTPase"/>
</dbReference>
<dbReference type="GO" id="GO:0016558">
    <property type="term" value="P:protein import into peroxisome matrix"/>
    <property type="evidence" value="ECO:0007669"/>
    <property type="project" value="TreeGrafter"/>
</dbReference>
<dbReference type="SMART" id="SM00382">
    <property type="entry name" value="AAA"/>
    <property type="match status" value="2"/>
</dbReference>
<evidence type="ECO:0000256" key="5">
    <source>
        <dbReference type="ARBA" id="ARBA00022741"/>
    </source>
</evidence>
<dbReference type="Pfam" id="PF00004">
    <property type="entry name" value="AAA"/>
    <property type="match status" value="1"/>
</dbReference>
<gene>
    <name evidence="15" type="ORF">KABA2_04S13002</name>
</gene>
<dbReference type="Proteomes" id="UP000644660">
    <property type="component" value="Unassembled WGS sequence"/>
</dbReference>
<dbReference type="RefSeq" id="XP_041406573.1">
    <property type="nucleotide sequence ID" value="XM_041550639.1"/>
</dbReference>
<feature type="region of interest" description="Disordered" evidence="13">
    <location>
        <begin position="925"/>
        <end position="950"/>
    </location>
</feature>
<keyword evidence="3" id="KW-0813">Transport</keyword>
<dbReference type="SUPFAM" id="SSF52540">
    <property type="entry name" value="P-loop containing nucleoside triphosphate hydrolases"/>
    <property type="match status" value="2"/>
</dbReference>
<evidence type="ECO:0000313" key="16">
    <source>
        <dbReference type="Proteomes" id="UP000644660"/>
    </source>
</evidence>
<proteinExistence type="inferred from homology"/>
<dbReference type="Pfam" id="PF09262">
    <property type="entry name" value="PEX-1N"/>
    <property type="match status" value="1"/>
</dbReference>
<feature type="region of interest" description="Disordered" evidence="13">
    <location>
        <begin position="964"/>
        <end position="1000"/>
    </location>
</feature>
<feature type="region of interest" description="Disordered" evidence="13">
    <location>
        <begin position="1039"/>
        <end position="1059"/>
    </location>
</feature>
<dbReference type="SUPFAM" id="SSF50692">
    <property type="entry name" value="ADC-like"/>
    <property type="match status" value="1"/>
</dbReference>
<name>A0A8H2VGG3_9SACH</name>
<dbReference type="GO" id="GO:0005829">
    <property type="term" value="C:cytosol"/>
    <property type="evidence" value="ECO:0007669"/>
    <property type="project" value="TreeGrafter"/>
</dbReference>
<dbReference type="GO" id="GO:0016887">
    <property type="term" value="F:ATP hydrolysis activity"/>
    <property type="evidence" value="ECO:0007669"/>
    <property type="project" value="InterPro"/>
</dbReference>
<keyword evidence="9" id="KW-0472">Membrane</keyword>
<dbReference type="GO" id="GO:0005778">
    <property type="term" value="C:peroxisomal membrane"/>
    <property type="evidence" value="ECO:0007669"/>
    <property type="project" value="TreeGrafter"/>
</dbReference>